<dbReference type="CDD" id="cd03507">
    <property type="entry name" value="Delta12-FADS-like"/>
    <property type="match status" value="1"/>
</dbReference>
<dbReference type="GO" id="GO:0016020">
    <property type="term" value="C:membrane"/>
    <property type="evidence" value="ECO:0007669"/>
    <property type="project" value="TreeGrafter"/>
</dbReference>
<evidence type="ECO:0000259" key="3">
    <source>
        <dbReference type="Pfam" id="PF00487"/>
    </source>
</evidence>
<keyword evidence="2" id="KW-1133">Transmembrane helix</keyword>
<dbReference type="Pfam" id="PF00487">
    <property type="entry name" value="FA_desaturase"/>
    <property type="match status" value="1"/>
</dbReference>
<evidence type="ECO:0000313" key="4">
    <source>
        <dbReference type="EMBL" id="GFE80253.1"/>
    </source>
</evidence>
<feature type="transmembrane region" description="Helical" evidence="2">
    <location>
        <begin position="49"/>
        <end position="67"/>
    </location>
</feature>
<dbReference type="InterPro" id="IPR005804">
    <property type="entry name" value="FA_desaturase_dom"/>
</dbReference>
<dbReference type="Proteomes" id="UP000445000">
    <property type="component" value="Unassembled WGS sequence"/>
</dbReference>
<sequence length="388" mass="43937">MPTTVASEHPASTHAPGAVASHISESDGSHTADLKDVLVAHQNASTKRALWQLVNTFLPYFLLWFAMYCVLEISLWLTVPLAALSGVLLVRIFIIFHDCTHGSYFRSRRANDIVGFIAGALTFSPYQHWRWEHAIHHGSAGNLDRRGTGDVWTMTVQEYLSASRQRRLQYRLTRNPLILFVLAPLFVFVIKQRFASANAQRRQRHSVWWLNVTLLISTTLLSSIFGLASYLLIQSIAMTVAGATGLWLFYVQHQFQGVYWERNDKWDFTAAALRGSSYYKLPKALQWISGNIGFHHIHHLSPRIPNYNLQKCHESDPRFAAVTSLSLLSSLQSLKFRFWDEQARQLVGYAHIRKLEASRRANNTSSSAHPPSGIKSAQRPATGDRTLS</sequence>
<dbReference type="GO" id="GO:0006629">
    <property type="term" value="P:lipid metabolic process"/>
    <property type="evidence" value="ECO:0007669"/>
    <property type="project" value="InterPro"/>
</dbReference>
<feature type="region of interest" description="Disordered" evidence="1">
    <location>
        <begin position="1"/>
        <end position="27"/>
    </location>
</feature>
<dbReference type="PANTHER" id="PTHR19353">
    <property type="entry name" value="FATTY ACID DESATURASE 2"/>
    <property type="match status" value="1"/>
</dbReference>
<feature type="domain" description="Fatty acid desaturase" evidence="3">
    <location>
        <begin position="75"/>
        <end position="315"/>
    </location>
</feature>
<organism evidence="4 5">
    <name type="scientific">Steroidobacter agaridevorans</name>
    <dbReference type="NCBI Taxonomy" id="2695856"/>
    <lineage>
        <taxon>Bacteria</taxon>
        <taxon>Pseudomonadati</taxon>
        <taxon>Pseudomonadota</taxon>
        <taxon>Gammaproteobacteria</taxon>
        <taxon>Steroidobacterales</taxon>
        <taxon>Steroidobacteraceae</taxon>
        <taxon>Steroidobacter</taxon>
    </lineage>
</organism>
<feature type="transmembrane region" description="Helical" evidence="2">
    <location>
        <begin position="177"/>
        <end position="195"/>
    </location>
</feature>
<keyword evidence="5" id="KW-1185">Reference proteome</keyword>
<dbReference type="AlphaFoldDB" id="A0A829YBB5"/>
<dbReference type="PANTHER" id="PTHR19353:SF73">
    <property type="entry name" value="FATTY ACID DESATURASE"/>
    <property type="match status" value="1"/>
</dbReference>
<dbReference type="EMBL" id="BLJN01000002">
    <property type="protein sequence ID" value="GFE80253.1"/>
    <property type="molecule type" value="Genomic_DNA"/>
</dbReference>
<accession>A0A829YBB5</accession>
<reference evidence="5" key="1">
    <citation type="submission" date="2020-01" db="EMBL/GenBank/DDBJ databases">
        <title>'Steroidobacter agaridevorans' sp. nov., agar-degrading bacteria isolated from rhizosphere soils.</title>
        <authorList>
            <person name="Ikenaga M."/>
            <person name="Kataoka M."/>
            <person name="Murouchi A."/>
            <person name="Katsuragi S."/>
            <person name="Sakai M."/>
        </authorList>
    </citation>
    <scope>NUCLEOTIDE SEQUENCE [LARGE SCALE GENOMIC DNA]</scope>
    <source>
        <strain evidence="5">YU21-B</strain>
    </source>
</reference>
<keyword evidence="2" id="KW-0472">Membrane</keyword>
<feature type="transmembrane region" description="Helical" evidence="2">
    <location>
        <begin position="73"/>
        <end position="97"/>
    </location>
</feature>
<dbReference type="GO" id="GO:0016717">
    <property type="term" value="F:oxidoreductase activity, acting on paired donors, with oxidation of a pair of donors resulting in the reduction of molecular oxygen to two molecules of water"/>
    <property type="evidence" value="ECO:0007669"/>
    <property type="project" value="TreeGrafter"/>
</dbReference>
<evidence type="ECO:0000313" key="5">
    <source>
        <dbReference type="Proteomes" id="UP000445000"/>
    </source>
</evidence>
<gene>
    <name evidence="4" type="ORF">GCM10011487_22530</name>
</gene>
<keyword evidence="2" id="KW-0812">Transmembrane</keyword>
<dbReference type="InterPro" id="IPR012171">
    <property type="entry name" value="Fatty_acid_desaturase"/>
</dbReference>
<evidence type="ECO:0000256" key="1">
    <source>
        <dbReference type="SAM" id="MobiDB-lite"/>
    </source>
</evidence>
<name>A0A829YBB5_9GAMM</name>
<dbReference type="RefSeq" id="WP_161811961.1">
    <property type="nucleotide sequence ID" value="NZ_BLJN01000002.1"/>
</dbReference>
<protein>
    <submittedName>
        <fullName evidence="4">Fatty acid desaturase</fullName>
    </submittedName>
</protein>
<comment type="caution">
    <text evidence="4">The sequence shown here is derived from an EMBL/GenBank/DDBJ whole genome shotgun (WGS) entry which is preliminary data.</text>
</comment>
<evidence type="ECO:0000256" key="2">
    <source>
        <dbReference type="SAM" id="Phobius"/>
    </source>
</evidence>
<feature type="transmembrane region" description="Helical" evidence="2">
    <location>
        <begin position="207"/>
        <end position="225"/>
    </location>
</feature>
<feature type="region of interest" description="Disordered" evidence="1">
    <location>
        <begin position="359"/>
        <end position="388"/>
    </location>
</feature>
<feature type="transmembrane region" description="Helical" evidence="2">
    <location>
        <begin position="231"/>
        <end position="251"/>
    </location>
</feature>
<proteinExistence type="predicted"/>